<name>A0A0H4SLP7_9CRYP</name>
<organism evidence="2">
    <name type="scientific">Teleaulax amphioxeia</name>
    <dbReference type="NCBI Taxonomy" id="77931"/>
    <lineage>
        <taxon>Eukaryota</taxon>
        <taxon>Cryptophyceae</taxon>
        <taxon>Pyrenomonadales</taxon>
        <taxon>Geminigeraceae</taxon>
        <taxon>Teleaulax</taxon>
    </lineage>
</organism>
<feature type="transmembrane region" description="Helical" evidence="1">
    <location>
        <begin position="7"/>
        <end position="32"/>
    </location>
</feature>
<dbReference type="GO" id="GO:0016020">
    <property type="term" value="C:membrane"/>
    <property type="evidence" value="ECO:0007669"/>
    <property type="project" value="InterPro"/>
</dbReference>
<proteinExistence type="predicted"/>
<evidence type="ECO:0000256" key="1">
    <source>
        <dbReference type="SAM" id="Phobius"/>
    </source>
</evidence>
<dbReference type="GO" id="GO:0010020">
    <property type="term" value="P:chloroplast fission"/>
    <property type="evidence" value="ECO:0007669"/>
    <property type="project" value="TreeGrafter"/>
</dbReference>
<feature type="transmembrane region" description="Helical" evidence="1">
    <location>
        <begin position="52"/>
        <end position="77"/>
    </location>
</feature>
<evidence type="ECO:0000313" key="2">
    <source>
        <dbReference type="EMBL" id="AKP94586.1"/>
    </source>
</evidence>
<sequence>MTNSLTLLFSSFLGFLQIYLILLLVRVSLTWFPNVNWYGQPFYSLSRLTDPYLKIFRGIVPPLIGIDISPILGFVLLQCIMQIANNVGLTSS</sequence>
<dbReference type="PANTHER" id="PTHR33219">
    <property type="entry name" value="YLMG HOMOLOG PROTEIN 2, CHLOROPLASTIC"/>
    <property type="match status" value="1"/>
</dbReference>
<dbReference type="RefSeq" id="YP_009159168.1">
    <property type="nucleotide sequence ID" value="NC_027589.1"/>
</dbReference>
<accession>A0A0H4SLP7</accession>
<protein>
    <submittedName>
        <fullName evidence="2">Putative plastid protein 19</fullName>
    </submittedName>
</protein>
<dbReference type="EMBL" id="KP899713">
    <property type="protein sequence ID" value="AKP94586.1"/>
    <property type="molecule type" value="Genomic_DNA"/>
</dbReference>
<dbReference type="GeneID" id="25077693"/>
<dbReference type="InterPro" id="IPR003425">
    <property type="entry name" value="CCB3/YggT"/>
</dbReference>
<gene>
    <name evidence="2" type="primary">ycf19</name>
    <name evidence="2" type="ORF">TampPt_p016</name>
</gene>
<keyword evidence="1" id="KW-1133">Transmembrane helix</keyword>
<keyword evidence="2" id="KW-0934">Plastid</keyword>
<keyword evidence="1" id="KW-0812">Transmembrane</keyword>
<dbReference type="Pfam" id="PF02325">
    <property type="entry name" value="CCB3_YggT"/>
    <property type="match status" value="1"/>
</dbReference>
<dbReference type="PANTHER" id="PTHR33219:SF14">
    <property type="entry name" value="PROTEIN COFACTOR ASSEMBLY OF COMPLEX C SUBUNIT B CCB3, CHLOROPLASTIC-RELATED"/>
    <property type="match status" value="1"/>
</dbReference>
<keyword evidence="1" id="KW-0472">Membrane</keyword>
<reference evidence="2" key="1">
    <citation type="journal article" date="2015" name="PLoS ONE">
        <title>The Plastid Genome of the Cryptomonad Teleaulax amphioxeia.</title>
        <authorList>
            <person name="Kim J.I."/>
            <person name="Yoon H.S."/>
            <person name="Yi G."/>
            <person name="Kim H.S."/>
            <person name="Yih W."/>
            <person name="Shin W."/>
        </authorList>
    </citation>
    <scope>NUCLEOTIDE SEQUENCE</scope>
    <source>
        <strain evidence="2">HACCP-CR01</strain>
    </source>
</reference>
<geneLocation type="plastid" evidence="2"/>
<dbReference type="AlphaFoldDB" id="A0A0H4SLP7"/>